<comment type="caution">
    <text evidence="1">The sequence shown here is derived from an EMBL/GenBank/DDBJ whole genome shotgun (WGS) entry which is preliminary data.</text>
</comment>
<evidence type="ECO:0000313" key="2">
    <source>
        <dbReference type="Proteomes" id="UP001623592"/>
    </source>
</evidence>
<evidence type="ECO:0000313" key="1">
    <source>
        <dbReference type="EMBL" id="MFL0251267.1"/>
    </source>
</evidence>
<keyword evidence="1" id="KW-0255">Endonuclease</keyword>
<proteinExistence type="predicted"/>
<keyword evidence="1" id="KW-0378">Hydrolase</keyword>
<keyword evidence="1" id="KW-0540">Nuclease</keyword>
<protein>
    <submittedName>
        <fullName evidence="1">HNH endonuclease</fullName>
    </submittedName>
</protein>
<gene>
    <name evidence="1" type="ORF">ACJDT4_12595</name>
</gene>
<name>A0ABW8TG73_9CLOT</name>
<reference evidence="1 2" key="1">
    <citation type="submission" date="2024-11" db="EMBL/GenBank/DDBJ databases">
        <authorList>
            <person name="Heng Y.C."/>
            <person name="Lim A.C.H."/>
            <person name="Lee J.K.Y."/>
            <person name="Kittelmann S."/>
        </authorList>
    </citation>
    <scope>NUCLEOTIDE SEQUENCE [LARGE SCALE GENOMIC DNA]</scope>
    <source>
        <strain evidence="1 2">WILCCON 0114</strain>
    </source>
</reference>
<dbReference type="EMBL" id="JBJIAA010000009">
    <property type="protein sequence ID" value="MFL0251267.1"/>
    <property type="molecule type" value="Genomic_DNA"/>
</dbReference>
<sequence>MSERHYCEICGQPGEEHHIVFRRKSLGMINAPINHKYLCMEHHRGNNSPHKNREIDIQYKLEMQKQLFELFSEEYYHKMIIARLLQISLKDVDILTKTLKWHPQGYTRLDIVIACMGGRLYSN</sequence>
<dbReference type="GO" id="GO:0004519">
    <property type="term" value="F:endonuclease activity"/>
    <property type="evidence" value="ECO:0007669"/>
    <property type="project" value="UniProtKB-KW"/>
</dbReference>
<dbReference type="RefSeq" id="WP_406787922.1">
    <property type="nucleotide sequence ID" value="NZ_JBJIAA010000009.1"/>
</dbReference>
<accession>A0ABW8TG73</accession>
<organism evidence="1 2">
    <name type="scientific">Clostridium neuense</name>
    <dbReference type="NCBI Taxonomy" id="1728934"/>
    <lineage>
        <taxon>Bacteria</taxon>
        <taxon>Bacillati</taxon>
        <taxon>Bacillota</taxon>
        <taxon>Clostridia</taxon>
        <taxon>Eubacteriales</taxon>
        <taxon>Clostridiaceae</taxon>
        <taxon>Clostridium</taxon>
    </lineage>
</organism>
<keyword evidence="2" id="KW-1185">Reference proteome</keyword>
<dbReference type="Proteomes" id="UP001623592">
    <property type="component" value="Unassembled WGS sequence"/>
</dbReference>